<dbReference type="InterPro" id="IPR003439">
    <property type="entry name" value="ABC_transporter-like_ATP-bd"/>
</dbReference>
<dbReference type="AlphaFoldDB" id="A0A3M2LAV4"/>
<dbReference type="PANTHER" id="PTHR43335">
    <property type="entry name" value="ABC TRANSPORTER, ATP-BINDING PROTEIN"/>
    <property type="match status" value="1"/>
</dbReference>
<dbReference type="SMART" id="SM00382">
    <property type="entry name" value="AAA"/>
    <property type="match status" value="1"/>
</dbReference>
<reference evidence="6 7" key="1">
    <citation type="submission" date="2018-10" db="EMBL/GenBank/DDBJ databases">
        <title>Isolation from soil.</title>
        <authorList>
            <person name="Hu J."/>
        </authorList>
    </citation>
    <scope>NUCLEOTIDE SEQUENCE [LARGE SCALE GENOMIC DNA]</scope>
    <source>
        <strain evidence="6 7">NEAU-Ht49</strain>
    </source>
</reference>
<dbReference type="PANTHER" id="PTHR43335:SF4">
    <property type="entry name" value="ABC TRANSPORTER, ATP-BINDING PROTEIN"/>
    <property type="match status" value="1"/>
</dbReference>
<organism evidence="6 7">
    <name type="scientific">Actinomadura harenae</name>
    <dbReference type="NCBI Taxonomy" id="2483351"/>
    <lineage>
        <taxon>Bacteria</taxon>
        <taxon>Bacillati</taxon>
        <taxon>Actinomycetota</taxon>
        <taxon>Actinomycetes</taxon>
        <taxon>Streptosporangiales</taxon>
        <taxon>Thermomonosporaceae</taxon>
        <taxon>Actinomadura</taxon>
    </lineage>
</organism>
<protein>
    <submittedName>
        <fullName evidence="6">ABC transporter ATP-binding protein</fullName>
    </submittedName>
</protein>
<sequence>MIELRHLTKRYRTTTAVDDLTATIGPGVVTALVGPHGAGKTTLLRLVLGLVPPTRGTATVMGRRYADLPDPMRRVGVLLDPPGAHGGLRVRDHLLWLARSNGIPGRRVAEVCGLTGLEGAGRRRIRTLPPGLLLRLGIAGTLLGDPDTLIIDGPTTGFAPAGATWAGTLLRTLAGAGRTVLVTGRRIDELDGAADRFLVLNRGRLVADGSADDLVRADAAESVLVRCDDPGYLARRLTAAGAGVRFADRDALLVTGLRGADIHRLTVRCAVRLHELTPQHTTLEQAYRDLVGSRVAR</sequence>
<accession>A0A3M2LAV4</accession>
<evidence type="ECO:0000256" key="2">
    <source>
        <dbReference type="ARBA" id="ARBA00022448"/>
    </source>
</evidence>
<dbReference type="GO" id="GO:0005524">
    <property type="term" value="F:ATP binding"/>
    <property type="evidence" value="ECO:0007669"/>
    <property type="project" value="UniProtKB-KW"/>
</dbReference>
<evidence type="ECO:0000259" key="5">
    <source>
        <dbReference type="PROSITE" id="PS50893"/>
    </source>
</evidence>
<evidence type="ECO:0000313" key="7">
    <source>
        <dbReference type="Proteomes" id="UP000282674"/>
    </source>
</evidence>
<evidence type="ECO:0000256" key="3">
    <source>
        <dbReference type="ARBA" id="ARBA00022741"/>
    </source>
</evidence>
<dbReference type="SUPFAM" id="SSF52540">
    <property type="entry name" value="P-loop containing nucleoside triphosphate hydrolases"/>
    <property type="match status" value="1"/>
</dbReference>
<keyword evidence="3" id="KW-0547">Nucleotide-binding</keyword>
<comment type="caution">
    <text evidence="6">The sequence shown here is derived from an EMBL/GenBank/DDBJ whole genome shotgun (WGS) entry which is preliminary data.</text>
</comment>
<dbReference type="GO" id="GO:0016887">
    <property type="term" value="F:ATP hydrolysis activity"/>
    <property type="evidence" value="ECO:0007669"/>
    <property type="project" value="InterPro"/>
</dbReference>
<dbReference type="PROSITE" id="PS50893">
    <property type="entry name" value="ABC_TRANSPORTER_2"/>
    <property type="match status" value="1"/>
</dbReference>
<keyword evidence="7" id="KW-1185">Reference proteome</keyword>
<dbReference type="Pfam" id="PF00005">
    <property type="entry name" value="ABC_tran"/>
    <property type="match status" value="1"/>
</dbReference>
<name>A0A3M2LAV4_9ACTN</name>
<keyword evidence="4 6" id="KW-0067">ATP-binding</keyword>
<dbReference type="InterPro" id="IPR003593">
    <property type="entry name" value="AAA+_ATPase"/>
</dbReference>
<evidence type="ECO:0000313" key="6">
    <source>
        <dbReference type="EMBL" id="RMI34647.1"/>
    </source>
</evidence>
<dbReference type="Proteomes" id="UP000282674">
    <property type="component" value="Unassembled WGS sequence"/>
</dbReference>
<proteinExistence type="inferred from homology"/>
<dbReference type="Gene3D" id="3.40.50.300">
    <property type="entry name" value="P-loop containing nucleotide triphosphate hydrolases"/>
    <property type="match status" value="1"/>
</dbReference>
<gene>
    <name evidence="6" type="ORF">EBO15_40590</name>
</gene>
<feature type="domain" description="ABC transporter" evidence="5">
    <location>
        <begin position="2"/>
        <end position="227"/>
    </location>
</feature>
<dbReference type="RefSeq" id="WP_122199771.1">
    <property type="nucleotide sequence ID" value="NZ_JBHSKC010000015.1"/>
</dbReference>
<comment type="similarity">
    <text evidence="1">Belongs to the ABC transporter superfamily.</text>
</comment>
<evidence type="ECO:0000256" key="1">
    <source>
        <dbReference type="ARBA" id="ARBA00005417"/>
    </source>
</evidence>
<evidence type="ECO:0000256" key="4">
    <source>
        <dbReference type="ARBA" id="ARBA00022840"/>
    </source>
</evidence>
<dbReference type="EMBL" id="RFFG01000164">
    <property type="protein sequence ID" value="RMI34647.1"/>
    <property type="molecule type" value="Genomic_DNA"/>
</dbReference>
<dbReference type="InterPro" id="IPR027417">
    <property type="entry name" value="P-loop_NTPase"/>
</dbReference>
<keyword evidence="2" id="KW-0813">Transport</keyword>
<dbReference type="OrthoDB" id="3217132at2"/>